<keyword evidence="3" id="KW-1185">Reference proteome</keyword>
<feature type="compositionally biased region" description="Basic and acidic residues" evidence="1">
    <location>
        <begin position="35"/>
        <end position="47"/>
    </location>
</feature>
<organism evidence="2 3">
    <name type="scientific">Silvimonas iriomotensis</name>
    <dbReference type="NCBI Taxonomy" id="449662"/>
    <lineage>
        <taxon>Bacteria</taxon>
        <taxon>Pseudomonadati</taxon>
        <taxon>Pseudomonadota</taxon>
        <taxon>Betaproteobacteria</taxon>
        <taxon>Neisseriales</taxon>
        <taxon>Chitinibacteraceae</taxon>
        <taxon>Silvimonas</taxon>
    </lineage>
</organism>
<dbReference type="EMBL" id="BMLX01000001">
    <property type="protein sequence ID" value="GGP18919.1"/>
    <property type="molecule type" value="Genomic_DNA"/>
</dbReference>
<evidence type="ECO:0000313" key="3">
    <source>
        <dbReference type="Proteomes" id="UP000637267"/>
    </source>
</evidence>
<accession>A0ABQ2P6K0</accession>
<sequence length="56" mass="5944">MCGGFGRFEAGRIFFGYCDAEIGKGTYHDSAKRKAAQEREAANEEAAKVVANGEGA</sequence>
<dbReference type="Proteomes" id="UP000637267">
    <property type="component" value="Unassembled WGS sequence"/>
</dbReference>
<proteinExistence type="predicted"/>
<feature type="region of interest" description="Disordered" evidence="1">
    <location>
        <begin position="35"/>
        <end position="56"/>
    </location>
</feature>
<protein>
    <submittedName>
        <fullName evidence="2">Uncharacterized protein</fullName>
    </submittedName>
</protein>
<gene>
    <name evidence="2" type="ORF">GCM10010970_08040</name>
</gene>
<comment type="caution">
    <text evidence="2">The sequence shown here is derived from an EMBL/GenBank/DDBJ whole genome shotgun (WGS) entry which is preliminary data.</text>
</comment>
<evidence type="ECO:0000256" key="1">
    <source>
        <dbReference type="SAM" id="MobiDB-lite"/>
    </source>
</evidence>
<name>A0ABQ2P6K0_9NEIS</name>
<reference evidence="3" key="1">
    <citation type="journal article" date="2019" name="Int. J. Syst. Evol. Microbiol.">
        <title>The Global Catalogue of Microorganisms (GCM) 10K type strain sequencing project: providing services to taxonomists for standard genome sequencing and annotation.</title>
        <authorList>
            <consortium name="The Broad Institute Genomics Platform"/>
            <consortium name="The Broad Institute Genome Sequencing Center for Infectious Disease"/>
            <person name="Wu L."/>
            <person name="Ma J."/>
        </authorList>
    </citation>
    <scope>NUCLEOTIDE SEQUENCE [LARGE SCALE GENOMIC DNA]</scope>
    <source>
        <strain evidence="3">CGMCC 1.8859</strain>
    </source>
</reference>
<evidence type="ECO:0000313" key="2">
    <source>
        <dbReference type="EMBL" id="GGP18919.1"/>
    </source>
</evidence>